<organism evidence="1 2">
    <name type="scientific">Trametes sanguinea</name>
    <dbReference type="NCBI Taxonomy" id="158606"/>
    <lineage>
        <taxon>Eukaryota</taxon>
        <taxon>Fungi</taxon>
        <taxon>Dikarya</taxon>
        <taxon>Basidiomycota</taxon>
        <taxon>Agaricomycotina</taxon>
        <taxon>Agaricomycetes</taxon>
        <taxon>Polyporales</taxon>
        <taxon>Polyporaceae</taxon>
        <taxon>Trametes</taxon>
    </lineage>
</organism>
<accession>A0ACC1Q880</accession>
<reference evidence="1" key="1">
    <citation type="submission" date="2022-08" db="EMBL/GenBank/DDBJ databases">
        <title>Genome Sequence of Pycnoporus sanguineus.</title>
        <authorList>
            <person name="Buettner E."/>
        </authorList>
    </citation>
    <scope>NUCLEOTIDE SEQUENCE</scope>
    <source>
        <strain evidence="1">CG-C14</strain>
    </source>
</reference>
<evidence type="ECO:0000313" key="1">
    <source>
        <dbReference type="EMBL" id="KAJ3012664.1"/>
    </source>
</evidence>
<dbReference type="Proteomes" id="UP001144978">
    <property type="component" value="Unassembled WGS sequence"/>
</dbReference>
<name>A0ACC1Q880_9APHY</name>
<dbReference type="EMBL" id="JANSHE010000314">
    <property type="protein sequence ID" value="KAJ3012664.1"/>
    <property type="molecule type" value="Genomic_DNA"/>
</dbReference>
<gene>
    <name evidence="1" type="ORF">NUW54_g1802</name>
</gene>
<evidence type="ECO:0000313" key="2">
    <source>
        <dbReference type="Proteomes" id="UP001144978"/>
    </source>
</evidence>
<proteinExistence type="predicted"/>
<comment type="caution">
    <text evidence="1">The sequence shown here is derived from an EMBL/GenBank/DDBJ whole genome shotgun (WGS) entry which is preliminary data.</text>
</comment>
<protein>
    <submittedName>
        <fullName evidence="1">Uncharacterized protein</fullName>
    </submittedName>
</protein>
<sequence>MVLHEDGTRTRSLTAPVSDLSIYEVWGHNTIARRRVRIRIRSEERAAMLTQLDVLVHAVEAEPFLAEVLLGFFNRHTEMQKQTAGRVDAPHKSPPADFAFCAQDSAISAPTPWLARRRLPTYATPQARAKALGCARDARDDIEGCRRSAKTPTTSSSCFRLSGNAGSQRRARKRSRALRAVAAWFRIVSVTIQIPVPRSSASQSASVSASALRPAFPSALRIAFHCVCDYCEALADTVANSANSANQACAPIASCEAREDREAS</sequence>
<keyword evidence="2" id="KW-1185">Reference proteome</keyword>